<keyword evidence="3" id="KW-0813">Transport</keyword>
<feature type="transmembrane region" description="Helical" evidence="10">
    <location>
        <begin position="7"/>
        <end position="25"/>
    </location>
</feature>
<dbReference type="GO" id="GO:0051453">
    <property type="term" value="P:regulation of intracellular pH"/>
    <property type="evidence" value="ECO:0007669"/>
    <property type="project" value="TreeGrafter"/>
</dbReference>
<comment type="similarity">
    <text evidence="2">Belongs to the anion exchanger (TC 2.A.31) family.</text>
</comment>
<evidence type="ECO:0000259" key="12">
    <source>
        <dbReference type="Pfam" id="PF07565"/>
    </source>
</evidence>
<feature type="region of interest" description="Disordered" evidence="9">
    <location>
        <begin position="286"/>
        <end position="310"/>
    </location>
</feature>
<evidence type="ECO:0000256" key="3">
    <source>
        <dbReference type="ARBA" id="ARBA00022448"/>
    </source>
</evidence>
<dbReference type="Proteomes" id="UP001283361">
    <property type="component" value="Unassembled WGS sequence"/>
</dbReference>
<keyword evidence="14" id="KW-1185">Reference proteome</keyword>
<dbReference type="GO" id="GO:0005886">
    <property type="term" value="C:plasma membrane"/>
    <property type="evidence" value="ECO:0007669"/>
    <property type="project" value="UniProtKB-SubCell"/>
</dbReference>
<name>A0AAE0YF40_9GAST</name>
<keyword evidence="4" id="KW-1003">Cell membrane</keyword>
<sequence length="475" mass="53535">MSTVQSVVGWGLTLFTLLCWLYRVMSTVQSVVGWGLTLFTLLCWLDRLVTGFDHYVLDGLCQQFNQRWVGFYIGADMTSPSTEQLVLLNNVIHNGGVGADPSSRDAVQPSLPKENSAATWLSSLLERGEDKDNGGEEGEDAVSPTARPGWSQEPQVFVELDELHFGGEDLWEWREKARWIKFEEDVEEGAERWGKPHVASLSFHSLLELRRGLEKGTVLLDLEATDLTSIIHNVVENMVIRDLVEEEVKGQLLRTLLLKHKHQKEQEKGLLASFSQSSFGSSLGLAKSPSQASVANDAARRRSSTPAISAKGQAAKLEMVKVDVDNNMQFHDVAYKAESREDLLRAINTFLDDSIVLPPGDWDHRTLLPITHMARKRAQIRRQKKQQLEEQEGLAVALGPILREIPVPALFGIFLYLGVSTLNGVQMFERVKLLLMPVKYHPSVSYVRMLDKEEEEFELDDEDDPDFYQQAHMPI</sequence>
<dbReference type="Pfam" id="PF00955">
    <property type="entry name" value="HCO3_cotransp"/>
    <property type="match status" value="1"/>
</dbReference>
<dbReference type="PANTHER" id="PTHR11453:SF47">
    <property type="entry name" value="ANION EXCHANGE PROTEIN"/>
    <property type="match status" value="1"/>
</dbReference>
<keyword evidence="7" id="KW-0406">Ion transport</keyword>
<evidence type="ECO:0000256" key="6">
    <source>
        <dbReference type="ARBA" id="ARBA00022989"/>
    </source>
</evidence>
<protein>
    <recommendedName>
        <fullName evidence="15">Band 3 cytoplasmic domain-containing protein</fullName>
    </recommendedName>
</protein>
<comment type="subcellular location">
    <subcellularLocation>
        <location evidence="1">Cell membrane</location>
        <topology evidence="1">Multi-pass membrane protein</topology>
    </subcellularLocation>
</comment>
<dbReference type="GO" id="GO:0015701">
    <property type="term" value="P:bicarbonate transport"/>
    <property type="evidence" value="ECO:0007669"/>
    <property type="project" value="TreeGrafter"/>
</dbReference>
<evidence type="ECO:0000313" key="14">
    <source>
        <dbReference type="Proteomes" id="UP001283361"/>
    </source>
</evidence>
<feature type="domain" description="Band 3 cytoplasmic" evidence="12">
    <location>
        <begin position="327"/>
        <end position="363"/>
    </location>
</feature>
<evidence type="ECO:0000256" key="5">
    <source>
        <dbReference type="ARBA" id="ARBA00022692"/>
    </source>
</evidence>
<evidence type="ECO:0000256" key="10">
    <source>
        <dbReference type="SAM" id="Phobius"/>
    </source>
</evidence>
<dbReference type="AlphaFoldDB" id="A0AAE0YF40"/>
<evidence type="ECO:0000259" key="11">
    <source>
        <dbReference type="Pfam" id="PF00955"/>
    </source>
</evidence>
<evidence type="ECO:0008006" key="15">
    <source>
        <dbReference type="Google" id="ProtNLM"/>
    </source>
</evidence>
<dbReference type="GO" id="GO:0005452">
    <property type="term" value="F:solute:inorganic anion antiporter activity"/>
    <property type="evidence" value="ECO:0007669"/>
    <property type="project" value="InterPro"/>
</dbReference>
<dbReference type="GO" id="GO:0008509">
    <property type="term" value="F:monoatomic anion transmembrane transporter activity"/>
    <property type="evidence" value="ECO:0007669"/>
    <property type="project" value="InterPro"/>
</dbReference>
<dbReference type="InterPro" id="IPR011531">
    <property type="entry name" value="HCO3_transpt-like_TM_dom"/>
</dbReference>
<evidence type="ECO:0000256" key="8">
    <source>
        <dbReference type="ARBA" id="ARBA00023136"/>
    </source>
</evidence>
<dbReference type="EMBL" id="JAWDGP010006339">
    <property type="protein sequence ID" value="KAK3742816.1"/>
    <property type="molecule type" value="Genomic_DNA"/>
</dbReference>
<dbReference type="InterPro" id="IPR013769">
    <property type="entry name" value="Band3_cytoplasmic_dom"/>
</dbReference>
<evidence type="ECO:0000256" key="4">
    <source>
        <dbReference type="ARBA" id="ARBA00022475"/>
    </source>
</evidence>
<reference evidence="13" key="1">
    <citation type="journal article" date="2023" name="G3 (Bethesda)">
        <title>A reference genome for the long-term kleptoplast-retaining sea slug Elysia crispata morphotype clarki.</title>
        <authorList>
            <person name="Eastman K.E."/>
            <person name="Pendleton A.L."/>
            <person name="Shaikh M.A."/>
            <person name="Suttiyut T."/>
            <person name="Ogas R."/>
            <person name="Tomko P."/>
            <person name="Gavelis G."/>
            <person name="Widhalm J.R."/>
            <person name="Wisecaver J.H."/>
        </authorList>
    </citation>
    <scope>NUCLEOTIDE SEQUENCE</scope>
    <source>
        <strain evidence="13">ECLA1</strain>
    </source>
</reference>
<dbReference type="InterPro" id="IPR003020">
    <property type="entry name" value="HCO3_transpt_euk"/>
</dbReference>
<accession>A0AAE0YF40</accession>
<dbReference type="SUPFAM" id="SSF55804">
    <property type="entry name" value="Phoshotransferase/anion transport protein"/>
    <property type="match status" value="2"/>
</dbReference>
<keyword evidence="6 10" id="KW-1133">Transmembrane helix</keyword>
<comment type="caution">
    <text evidence="13">The sequence shown here is derived from an EMBL/GenBank/DDBJ whole genome shotgun (WGS) entry which is preliminary data.</text>
</comment>
<organism evidence="13 14">
    <name type="scientific">Elysia crispata</name>
    <name type="common">lettuce slug</name>
    <dbReference type="NCBI Taxonomy" id="231223"/>
    <lineage>
        <taxon>Eukaryota</taxon>
        <taxon>Metazoa</taxon>
        <taxon>Spiralia</taxon>
        <taxon>Lophotrochozoa</taxon>
        <taxon>Mollusca</taxon>
        <taxon>Gastropoda</taxon>
        <taxon>Heterobranchia</taxon>
        <taxon>Euthyneura</taxon>
        <taxon>Panpulmonata</taxon>
        <taxon>Sacoglossa</taxon>
        <taxon>Placobranchoidea</taxon>
        <taxon>Plakobranchidae</taxon>
        <taxon>Elysia</taxon>
    </lineage>
</organism>
<evidence type="ECO:0000256" key="7">
    <source>
        <dbReference type="ARBA" id="ARBA00023065"/>
    </source>
</evidence>
<evidence type="ECO:0000256" key="1">
    <source>
        <dbReference type="ARBA" id="ARBA00004651"/>
    </source>
</evidence>
<dbReference type="Pfam" id="PF07565">
    <property type="entry name" value="Band_3_cyto"/>
    <property type="match status" value="2"/>
</dbReference>
<proteinExistence type="inferred from homology"/>
<keyword evidence="8 10" id="KW-0472">Membrane</keyword>
<dbReference type="PANTHER" id="PTHR11453">
    <property type="entry name" value="ANION EXCHANGE PROTEIN"/>
    <property type="match status" value="1"/>
</dbReference>
<evidence type="ECO:0000313" key="13">
    <source>
        <dbReference type="EMBL" id="KAK3742816.1"/>
    </source>
</evidence>
<evidence type="ECO:0000256" key="2">
    <source>
        <dbReference type="ARBA" id="ARBA00010993"/>
    </source>
</evidence>
<gene>
    <name evidence="13" type="ORF">RRG08_064215</name>
</gene>
<evidence type="ECO:0000256" key="9">
    <source>
        <dbReference type="SAM" id="MobiDB-lite"/>
    </source>
</evidence>
<feature type="region of interest" description="Disordered" evidence="9">
    <location>
        <begin position="128"/>
        <end position="149"/>
    </location>
</feature>
<dbReference type="Gene3D" id="3.40.930.10">
    <property type="entry name" value="Mannitol-specific EII, Chain A"/>
    <property type="match status" value="2"/>
</dbReference>
<feature type="domain" description="Bicarbonate transporter-like transmembrane" evidence="11">
    <location>
        <begin position="393"/>
        <end position="450"/>
    </location>
</feature>
<feature type="domain" description="Band 3 cytoplasmic" evidence="12">
    <location>
        <begin position="155"/>
        <end position="296"/>
    </location>
</feature>
<dbReference type="InterPro" id="IPR016152">
    <property type="entry name" value="PTrfase/Anion_transptr"/>
</dbReference>
<keyword evidence="5 10" id="KW-0812">Transmembrane</keyword>